<feature type="region of interest" description="Disordered" evidence="1">
    <location>
        <begin position="290"/>
        <end position="313"/>
    </location>
</feature>
<evidence type="ECO:0000313" key="3">
    <source>
        <dbReference type="Proteomes" id="UP000199170"/>
    </source>
</evidence>
<protein>
    <submittedName>
        <fullName evidence="2">Uncharacterized protein</fullName>
    </submittedName>
</protein>
<dbReference type="Pfam" id="PF23957">
    <property type="entry name" value="DUF7286"/>
    <property type="match status" value="1"/>
</dbReference>
<dbReference type="OrthoDB" id="124691at2157"/>
<gene>
    <name evidence="2" type="ORF">SAMN04487946_10198</name>
</gene>
<dbReference type="EMBL" id="FNPB01000001">
    <property type="protein sequence ID" value="SDX55362.1"/>
    <property type="molecule type" value="Genomic_DNA"/>
</dbReference>
<dbReference type="AlphaFoldDB" id="A0A1H3CM91"/>
<name>A0A1H3CM91_9EURY</name>
<accession>A0A1H3CM91</accession>
<proteinExistence type="predicted"/>
<dbReference type="InterPro" id="IPR055710">
    <property type="entry name" value="DUF7286"/>
</dbReference>
<reference evidence="3" key="1">
    <citation type="submission" date="2016-10" db="EMBL/GenBank/DDBJ databases">
        <authorList>
            <person name="Varghese N."/>
            <person name="Submissions S."/>
        </authorList>
    </citation>
    <scope>NUCLEOTIDE SEQUENCE [LARGE SCALE GENOMIC DNA]</scope>
    <source>
        <strain evidence="3">CGMCC 1.10118</strain>
    </source>
</reference>
<evidence type="ECO:0000313" key="2">
    <source>
        <dbReference type="EMBL" id="SDX55362.1"/>
    </source>
</evidence>
<sequence length="1020" mass="107110">MRLAEDDRARIPFALLGVLLLVGSSTFAASLATPGPTPVDRSADVAADRVDAEATAALRVAARDAAMAAARDPVTLAADSDAGTALTGPDTFRRYLRLRIFLAARAAMEPVEHHRGASVASASFGIAIDDASEAIQRVSIAGVDDGTELQVTIHGLELTVETDGRTLDTRRVNRTVTVGVPVLALHDRTTAFQTRLNADPIEAPGLARRTTIGVTAMAQARGLGQYGGLPITNVVGNRHVALSTNAGLLDAQRAAFGRADPDAAAGVRAATLRTGATDLLGPRTDPRVVSAVTGRLPDPNAAERTGASSGRTSLPAAQTVSVGVNGTADDAFLSLLRGTNGAQSLESIRRDGYRATVAVHTSVQTVADGHRPSPRAPGENWTLAYSTTANDISVSGGDGRGWVASRAGVGTRRLYSATRRVTERWRVDRTWVKRNETPRTTSATWRDVHRVRITGTGRLRGTAAPTRPLRPLFESGGALAGPNLREGRAETERLVSALGGADAIARKAVTGGRTSGSRAFVGERPADLDSWIYADLAELRERVRTLSVDVAASDAATGHANGAARLAALLRDRREALLDAPSRYDGVADRTRVAARAAYLDRVVARLEDRAGQTRSRNAGIDRALDASGLVPSRVNNLATLTPDAPSPRTNLGGETGVRGETVLLPDADPAYLAPDPVEGTLVDGVADDERYVGLAVRNVNVFSVPYGDSADLVTRTLLGDPGRVSLHTAGQALVAADSTLETHRDPRLRARRDALARTVEQSMGDVRTTATRTLARETSLTRDERRRVVDQSFARFGGPGERAVAATDGSLARAVAAVAVETDSTGQKAWAVAADRLRTALRVELRAVATSERVRVPESAVDDAVTSTRAVAERAATDAAARATERGLARATNDTIGGIPAGLPLSPTLSPWVATANLWIVESRGAYGRFAVGAQGSDTTYVRDGAAVSLDVDGDGVSEALGRSERVDFRIRTVAVAVVPPGKLGVGDTDGNMDERSLAWRGSAPGPRCVTPTGQCQRE</sequence>
<dbReference type="STRING" id="660517.SAMN04487946_10198"/>
<feature type="region of interest" description="Disordered" evidence="1">
    <location>
        <begin position="999"/>
        <end position="1020"/>
    </location>
</feature>
<dbReference type="Proteomes" id="UP000199170">
    <property type="component" value="Unassembled WGS sequence"/>
</dbReference>
<dbReference type="RefSeq" id="WP_089763961.1">
    <property type="nucleotide sequence ID" value="NZ_FNPB01000001.1"/>
</dbReference>
<keyword evidence="3" id="KW-1185">Reference proteome</keyword>
<evidence type="ECO:0000256" key="1">
    <source>
        <dbReference type="SAM" id="MobiDB-lite"/>
    </source>
</evidence>
<organism evidence="2 3">
    <name type="scientific">Halobellus clavatus</name>
    <dbReference type="NCBI Taxonomy" id="660517"/>
    <lineage>
        <taxon>Archaea</taxon>
        <taxon>Methanobacteriati</taxon>
        <taxon>Methanobacteriota</taxon>
        <taxon>Stenosarchaea group</taxon>
        <taxon>Halobacteria</taxon>
        <taxon>Halobacteriales</taxon>
        <taxon>Haloferacaceae</taxon>
        <taxon>Halobellus</taxon>
    </lineage>
</organism>